<dbReference type="Proteomes" id="UP000182334">
    <property type="component" value="Chromosome V"/>
</dbReference>
<keyword evidence="2" id="KW-0238">DNA-binding</keyword>
<dbReference type="InterPro" id="IPR021858">
    <property type="entry name" value="Fun_TF"/>
</dbReference>
<dbReference type="Pfam" id="PF00172">
    <property type="entry name" value="Zn_clus"/>
    <property type="match status" value="1"/>
</dbReference>
<dbReference type="InterPro" id="IPR050675">
    <property type="entry name" value="OAF3"/>
</dbReference>
<dbReference type="SUPFAM" id="SSF57701">
    <property type="entry name" value="Zn2/Cys6 DNA-binding domain"/>
    <property type="match status" value="1"/>
</dbReference>
<sequence length="836" mass="96665">MARRSRNFDGCWTCRLRKIKCDATRPICLRCRKANLTCKGYSIVLAWADPLTLSHSGHMISVPMARGSSQDDSGLRRNVDLVKFPKSLQFESFDHLNSVVLLIDDRSKDLEVGAYFDGPFGVYVPGESAVQPVSMSETTTIDTRSDNTATSHLGNPPEYRKVLLNDSATFPSTIRTAVIRPGSVSKSIPITQTPLVSHPPRTAPSPEVLGYDYRLEEPETSIFSETDNSYVHFDLLDLAKLTILAIKGPRFEFSEQSMFHILYPKFFPNMESDEWRPGSKVLLNYFEAQNGGGVVLKPLLVESSSYITAELISFVRVAHPNNPWDLWVVPLIKTVIYELVCEDYARNCHWRNHFINKSATEVSRDLLIRNIKLAILCMVLSSSAFQKSLLRGYKHANAVNSYYLDDDMRRSIELRKVGINMLNYHLDEYDNNSEFEDNDGYDTYMMLALMLQVQLDNAFGVFENYELIFAIGDFILNKKAKDAFSPVAKYLRNVFHVINIFYESTQAINFFNFAISEKERNLKYLDLNENYDLIRDDSSYDKEDDFESDNEYIQRKHKDIRVAALSDKSHPFSFTVYFNKNTESELSASEEPTEAEPKEETPKKSSRKRQIHTPLTPLLKDASMYVSWGLPKSLIQLLHEVTQLANHKNVFQSKGVTPRNFPRLCAELEDKIMNWNVEDHWKLHHNEFNPISNVATKVFISSFHEGLFYYVTSFQNALLVYYKRLIPGNPIQAYQENIEKSLEAMEKLLVLDVKEKVQFSPSFWPLLICGCDIDLPKRVDLQERCQNLWKFECFKKYNYWRSKQILYEIWSRRTQEGENLGFMDMIREWDIVLCLG</sequence>
<dbReference type="Pfam" id="PF11951">
    <property type="entry name" value="Fungal_trans_2"/>
    <property type="match status" value="1"/>
</dbReference>
<dbReference type="OrthoDB" id="3477330at2759"/>
<feature type="domain" description="Zn(2)-C6 fungal-type" evidence="6">
    <location>
        <begin position="10"/>
        <end position="38"/>
    </location>
</feature>
<proteinExistence type="predicted"/>
<dbReference type="SMART" id="SM00066">
    <property type="entry name" value="GAL4"/>
    <property type="match status" value="1"/>
</dbReference>
<evidence type="ECO:0000313" key="7">
    <source>
        <dbReference type="EMBL" id="SGZ55187.1"/>
    </source>
</evidence>
<keyword evidence="4" id="KW-0539">Nucleus</keyword>
<protein>
    <submittedName>
        <fullName evidence="7">CIC11C00000004232</fullName>
    </submittedName>
</protein>
<dbReference type="PANTHER" id="PTHR31069">
    <property type="entry name" value="OLEATE-ACTIVATED TRANSCRIPTION FACTOR 1-RELATED"/>
    <property type="match status" value="1"/>
</dbReference>
<evidence type="ECO:0000256" key="4">
    <source>
        <dbReference type="ARBA" id="ARBA00023242"/>
    </source>
</evidence>
<gene>
    <name evidence="7" type="ORF">SAMEA4029010_CIC11G00000004232</name>
</gene>
<evidence type="ECO:0000256" key="2">
    <source>
        <dbReference type="ARBA" id="ARBA00023125"/>
    </source>
</evidence>
<keyword evidence="1" id="KW-0805">Transcription regulation</keyword>
<accession>A0A1L0BV94</accession>
<dbReference type="InterPro" id="IPR036864">
    <property type="entry name" value="Zn2-C6_fun-type_DNA-bd_sf"/>
</dbReference>
<evidence type="ECO:0000259" key="6">
    <source>
        <dbReference type="PROSITE" id="PS50048"/>
    </source>
</evidence>
<dbReference type="EMBL" id="LT635760">
    <property type="protein sequence ID" value="SGZ55187.1"/>
    <property type="molecule type" value="Genomic_DNA"/>
</dbReference>
<feature type="region of interest" description="Disordered" evidence="5">
    <location>
        <begin position="585"/>
        <end position="612"/>
    </location>
</feature>
<evidence type="ECO:0000313" key="8">
    <source>
        <dbReference type="Proteomes" id="UP000182334"/>
    </source>
</evidence>
<name>A0A1L0BV94_9ASCO</name>
<keyword evidence="8" id="KW-1185">Reference proteome</keyword>
<dbReference type="PANTHER" id="PTHR31069:SF32">
    <property type="entry name" value="ARGININE METABOLISM REGULATION PROTEIN II"/>
    <property type="match status" value="1"/>
</dbReference>
<reference evidence="7 8" key="1">
    <citation type="submission" date="2016-10" db="EMBL/GenBank/DDBJ databases">
        <authorList>
            <person name="de Groot N.N."/>
        </authorList>
    </citation>
    <scope>NUCLEOTIDE SEQUENCE [LARGE SCALE GENOMIC DNA]</scope>
    <source>
        <strain evidence="7 8">CBS 141442</strain>
    </source>
</reference>
<dbReference type="GO" id="GO:0008270">
    <property type="term" value="F:zinc ion binding"/>
    <property type="evidence" value="ECO:0007669"/>
    <property type="project" value="InterPro"/>
</dbReference>
<evidence type="ECO:0000256" key="3">
    <source>
        <dbReference type="ARBA" id="ARBA00023163"/>
    </source>
</evidence>
<evidence type="ECO:0000256" key="1">
    <source>
        <dbReference type="ARBA" id="ARBA00023015"/>
    </source>
</evidence>
<dbReference type="STRING" id="45354.A0A1L0BV94"/>
<dbReference type="Gene3D" id="4.10.240.10">
    <property type="entry name" value="Zn(2)-C6 fungal-type DNA-binding domain"/>
    <property type="match status" value="1"/>
</dbReference>
<dbReference type="GO" id="GO:0000981">
    <property type="term" value="F:DNA-binding transcription factor activity, RNA polymerase II-specific"/>
    <property type="evidence" value="ECO:0007669"/>
    <property type="project" value="InterPro"/>
</dbReference>
<dbReference type="PROSITE" id="PS50048">
    <property type="entry name" value="ZN2_CY6_FUNGAL_2"/>
    <property type="match status" value="1"/>
</dbReference>
<dbReference type="CDD" id="cd00067">
    <property type="entry name" value="GAL4"/>
    <property type="match status" value="1"/>
</dbReference>
<dbReference type="GO" id="GO:0003677">
    <property type="term" value="F:DNA binding"/>
    <property type="evidence" value="ECO:0007669"/>
    <property type="project" value="UniProtKB-KW"/>
</dbReference>
<organism evidence="7 8">
    <name type="scientific">Sungouiella intermedia</name>
    <dbReference type="NCBI Taxonomy" id="45354"/>
    <lineage>
        <taxon>Eukaryota</taxon>
        <taxon>Fungi</taxon>
        <taxon>Dikarya</taxon>
        <taxon>Ascomycota</taxon>
        <taxon>Saccharomycotina</taxon>
        <taxon>Pichiomycetes</taxon>
        <taxon>Metschnikowiaceae</taxon>
        <taxon>Sungouiella</taxon>
    </lineage>
</organism>
<dbReference type="InterPro" id="IPR001138">
    <property type="entry name" value="Zn2Cys6_DnaBD"/>
</dbReference>
<keyword evidence="3" id="KW-0804">Transcription</keyword>
<dbReference type="AlphaFoldDB" id="A0A1L0BV94"/>
<evidence type="ECO:0000256" key="5">
    <source>
        <dbReference type="SAM" id="MobiDB-lite"/>
    </source>
</evidence>
<dbReference type="PROSITE" id="PS00463">
    <property type="entry name" value="ZN2_CY6_FUNGAL_1"/>
    <property type="match status" value="1"/>
</dbReference>